<evidence type="ECO:0000256" key="8">
    <source>
        <dbReference type="ARBA" id="ARBA00022621"/>
    </source>
</evidence>
<dbReference type="Gene3D" id="1.10.490.10">
    <property type="entry name" value="Globins"/>
    <property type="match status" value="1"/>
</dbReference>
<dbReference type="Pfam" id="PF00175">
    <property type="entry name" value="NAD_binding_1"/>
    <property type="match status" value="1"/>
</dbReference>
<comment type="similarity">
    <text evidence="4">Belongs to the globin family. Two-domain flavohemoproteins subfamily.</text>
</comment>
<comment type="catalytic activity">
    <reaction evidence="19">
        <text>2 nitric oxide + NADH + 2 O2 = 2 nitrate + NAD(+) + H(+)</text>
        <dbReference type="Rhea" id="RHEA:19469"/>
        <dbReference type="ChEBI" id="CHEBI:15378"/>
        <dbReference type="ChEBI" id="CHEBI:15379"/>
        <dbReference type="ChEBI" id="CHEBI:16480"/>
        <dbReference type="ChEBI" id="CHEBI:17632"/>
        <dbReference type="ChEBI" id="CHEBI:57540"/>
        <dbReference type="ChEBI" id="CHEBI:57945"/>
        <dbReference type="EC" id="1.14.12.17"/>
    </reaction>
</comment>
<dbReference type="GO" id="GO:0046872">
    <property type="term" value="F:metal ion binding"/>
    <property type="evidence" value="ECO:0007669"/>
    <property type="project" value="UniProtKB-KW"/>
</dbReference>
<evidence type="ECO:0000259" key="22">
    <source>
        <dbReference type="PROSITE" id="PS01033"/>
    </source>
</evidence>
<evidence type="ECO:0000256" key="6">
    <source>
        <dbReference type="ARBA" id="ARBA00014637"/>
    </source>
</evidence>
<dbReference type="FunFam" id="3.40.50.80:FF:000010">
    <property type="entry name" value="Flavohemoprotein"/>
    <property type="match status" value="1"/>
</dbReference>
<dbReference type="PROSITE" id="PS01033">
    <property type="entry name" value="GLOBIN"/>
    <property type="match status" value="1"/>
</dbReference>
<evidence type="ECO:0000256" key="20">
    <source>
        <dbReference type="ARBA" id="ARBA00049433"/>
    </source>
</evidence>
<dbReference type="PROSITE" id="PS51384">
    <property type="entry name" value="FAD_FR"/>
    <property type="match status" value="1"/>
</dbReference>
<keyword evidence="10" id="KW-0479">Metal-binding</keyword>
<dbReference type="InterPro" id="IPR001433">
    <property type="entry name" value="OxRdtase_FAD/NAD-bd"/>
</dbReference>
<dbReference type="AlphaFoldDB" id="A0A1H0HXP3"/>
<dbReference type="GO" id="GO:0008941">
    <property type="term" value="F:nitric oxide dioxygenase NAD(P)H activity"/>
    <property type="evidence" value="ECO:0007669"/>
    <property type="project" value="UniProtKB-EC"/>
</dbReference>
<dbReference type="Proteomes" id="UP000198778">
    <property type="component" value="Unassembled WGS sequence"/>
</dbReference>
<keyword evidence="11" id="KW-0274">FAD</keyword>
<evidence type="ECO:0000256" key="10">
    <source>
        <dbReference type="ARBA" id="ARBA00022723"/>
    </source>
</evidence>
<evidence type="ECO:0000256" key="2">
    <source>
        <dbReference type="ARBA" id="ARBA00001974"/>
    </source>
</evidence>
<dbReference type="FunFam" id="1.10.490.10:FF:000003">
    <property type="entry name" value="Flavohemoprotein"/>
    <property type="match status" value="1"/>
</dbReference>
<keyword evidence="21" id="KW-0813">Transport</keyword>
<evidence type="ECO:0000256" key="17">
    <source>
        <dbReference type="ARBA" id="ARBA00030929"/>
    </source>
</evidence>
<evidence type="ECO:0000259" key="23">
    <source>
        <dbReference type="PROSITE" id="PS51384"/>
    </source>
</evidence>
<dbReference type="STRING" id="745820.SAMN04488053_10991"/>
<dbReference type="Gene3D" id="3.40.50.80">
    <property type="entry name" value="Nucleotide-binding domain of ferredoxin-NADP reductase (FNR) module"/>
    <property type="match status" value="1"/>
</dbReference>
<sequence>MLTQDQISTIKATIPVLEEHGVTVTTHFYKTLFEDYPQLLNLFNHVNQDTGAQPKALAYSLYQAAVHIDRLEAILPVVHQIAHKHRSIGVKEEHYPIVGEYLLKAMQEKLDLSADDPIIEAWGATYEIVADVFIQVEKEMYEEAPWEGFKNMRVDKKVRESDEITSFYFVPEDGSKLPGFKSGQYISVEASIPGEKYKHIRQYSLSDAPGMPHYRISVKREESPQGIVSNYLHNQVEVGDVIPMSAPAGDFTITETDKPLVLLSGGVGLTPLLSMYKRAREVQPDRPITFIQAVRNENVHGMKEEIQQLQQDDHIKHIVSYEKPEDINAGDLHGLLTKETLAAFLPDEGEYYLCGPEAFMRAMYNELQELGIPADNISYEFFGPTMTLAES</sequence>
<evidence type="ECO:0000313" key="25">
    <source>
        <dbReference type="Proteomes" id="UP000198778"/>
    </source>
</evidence>
<dbReference type="GO" id="GO:0020037">
    <property type="term" value="F:heme binding"/>
    <property type="evidence" value="ECO:0007669"/>
    <property type="project" value="InterPro"/>
</dbReference>
<dbReference type="OrthoDB" id="9801223at2"/>
<dbReference type="EC" id="1.14.12.17" evidence="5"/>
<dbReference type="PANTHER" id="PTHR43396">
    <property type="entry name" value="FLAVOHEMOPROTEIN"/>
    <property type="match status" value="1"/>
</dbReference>
<evidence type="ECO:0000256" key="3">
    <source>
        <dbReference type="ARBA" id="ARBA00006401"/>
    </source>
</evidence>
<name>A0A1H0HXP3_9BACI</name>
<dbReference type="PANTHER" id="PTHR43396:SF3">
    <property type="entry name" value="FLAVOHEMOPROTEIN"/>
    <property type="match status" value="1"/>
</dbReference>
<dbReference type="InterPro" id="IPR039261">
    <property type="entry name" value="FNR_nucleotide-bd"/>
</dbReference>
<evidence type="ECO:0000256" key="19">
    <source>
        <dbReference type="ARBA" id="ARBA00048649"/>
    </source>
</evidence>
<dbReference type="InterPro" id="IPR012292">
    <property type="entry name" value="Globin/Proto"/>
</dbReference>
<evidence type="ECO:0000256" key="21">
    <source>
        <dbReference type="RuleBase" id="RU000356"/>
    </source>
</evidence>
<comment type="catalytic activity">
    <reaction evidence="20">
        <text>2 nitric oxide + NADPH + 2 O2 = 2 nitrate + NADP(+) + H(+)</text>
        <dbReference type="Rhea" id="RHEA:19465"/>
        <dbReference type="ChEBI" id="CHEBI:15378"/>
        <dbReference type="ChEBI" id="CHEBI:15379"/>
        <dbReference type="ChEBI" id="CHEBI:16480"/>
        <dbReference type="ChEBI" id="CHEBI:17632"/>
        <dbReference type="ChEBI" id="CHEBI:57783"/>
        <dbReference type="ChEBI" id="CHEBI:58349"/>
        <dbReference type="EC" id="1.14.12.17"/>
    </reaction>
</comment>
<comment type="similarity">
    <text evidence="3">In the C-terminal section; belongs to the flavoprotein pyridine nucleotide cytochrome reductase family.</text>
</comment>
<protein>
    <recommendedName>
        <fullName evidence="6">Flavohemoprotein</fullName>
        <ecNumber evidence="5">1.14.12.17</ecNumber>
    </recommendedName>
    <alternativeName>
        <fullName evidence="17">Flavohemoglobin</fullName>
    </alternativeName>
    <alternativeName>
        <fullName evidence="16">Hemoglobin-like protein</fullName>
    </alternativeName>
    <alternativeName>
        <fullName evidence="18">Nitric oxide dioxygenase</fullName>
    </alternativeName>
</protein>
<dbReference type="InterPro" id="IPR009050">
    <property type="entry name" value="Globin-like_sf"/>
</dbReference>
<evidence type="ECO:0000256" key="14">
    <source>
        <dbReference type="ARBA" id="ARBA00023004"/>
    </source>
</evidence>
<feature type="domain" description="Globin" evidence="22">
    <location>
        <begin position="1"/>
        <end position="138"/>
    </location>
</feature>
<accession>A0A1H0HXP3</accession>
<evidence type="ECO:0000256" key="4">
    <source>
        <dbReference type="ARBA" id="ARBA00008414"/>
    </source>
</evidence>
<evidence type="ECO:0000256" key="13">
    <source>
        <dbReference type="ARBA" id="ARBA00023002"/>
    </source>
</evidence>
<evidence type="ECO:0000256" key="7">
    <source>
        <dbReference type="ARBA" id="ARBA00022617"/>
    </source>
</evidence>
<keyword evidence="8 21" id="KW-0561">Oxygen transport</keyword>
<feature type="domain" description="FAD-binding FR-type" evidence="23">
    <location>
        <begin position="147"/>
        <end position="254"/>
    </location>
</feature>
<dbReference type="EMBL" id="FNIL01000009">
    <property type="protein sequence ID" value="SDO23996.1"/>
    <property type="molecule type" value="Genomic_DNA"/>
</dbReference>
<dbReference type="SUPFAM" id="SSF46458">
    <property type="entry name" value="Globin-like"/>
    <property type="match status" value="1"/>
</dbReference>
<keyword evidence="14" id="KW-0408">Iron</keyword>
<evidence type="ECO:0000256" key="5">
    <source>
        <dbReference type="ARBA" id="ARBA00012229"/>
    </source>
</evidence>
<dbReference type="SUPFAM" id="SSF63380">
    <property type="entry name" value="Riboflavin synthase domain-like"/>
    <property type="match status" value="1"/>
</dbReference>
<evidence type="ECO:0000256" key="11">
    <source>
        <dbReference type="ARBA" id="ARBA00022827"/>
    </source>
</evidence>
<dbReference type="InterPro" id="IPR017938">
    <property type="entry name" value="Riboflavin_synthase-like_b-brl"/>
</dbReference>
<evidence type="ECO:0000256" key="15">
    <source>
        <dbReference type="ARBA" id="ARBA00023027"/>
    </source>
</evidence>
<dbReference type="InterPro" id="IPR008333">
    <property type="entry name" value="Cbr1-like_FAD-bd_dom"/>
</dbReference>
<dbReference type="GO" id="GO:0046210">
    <property type="term" value="P:nitric oxide catabolic process"/>
    <property type="evidence" value="ECO:0007669"/>
    <property type="project" value="TreeGrafter"/>
</dbReference>
<evidence type="ECO:0000313" key="24">
    <source>
        <dbReference type="EMBL" id="SDO23996.1"/>
    </source>
</evidence>
<proteinExistence type="inferred from homology"/>
<comment type="cofactor">
    <cofactor evidence="1">
        <name>heme b</name>
        <dbReference type="ChEBI" id="CHEBI:60344"/>
    </cofactor>
</comment>
<dbReference type="PRINTS" id="PR00410">
    <property type="entry name" value="PHEHYDRXLASE"/>
</dbReference>
<keyword evidence="9" id="KW-0285">Flavoprotein</keyword>
<gene>
    <name evidence="24" type="ORF">SAMN04488053_10991</name>
</gene>
<evidence type="ECO:0000256" key="1">
    <source>
        <dbReference type="ARBA" id="ARBA00001970"/>
    </source>
</evidence>
<dbReference type="GO" id="GO:0019825">
    <property type="term" value="F:oxygen binding"/>
    <property type="evidence" value="ECO:0007669"/>
    <property type="project" value="InterPro"/>
</dbReference>
<dbReference type="Pfam" id="PF00970">
    <property type="entry name" value="FAD_binding_6"/>
    <property type="match status" value="1"/>
</dbReference>
<dbReference type="InterPro" id="IPR000971">
    <property type="entry name" value="Globin"/>
</dbReference>
<evidence type="ECO:0000256" key="12">
    <source>
        <dbReference type="ARBA" id="ARBA00022857"/>
    </source>
</evidence>
<evidence type="ECO:0000256" key="16">
    <source>
        <dbReference type="ARBA" id="ARBA00030024"/>
    </source>
</evidence>
<keyword evidence="13" id="KW-0560">Oxidoreductase</keyword>
<evidence type="ECO:0000256" key="18">
    <source>
        <dbReference type="ARBA" id="ARBA00033187"/>
    </source>
</evidence>
<keyword evidence="15" id="KW-0520">NAD</keyword>
<dbReference type="GO" id="GO:0071500">
    <property type="term" value="P:cellular response to nitrosative stress"/>
    <property type="evidence" value="ECO:0007669"/>
    <property type="project" value="TreeGrafter"/>
</dbReference>
<dbReference type="GO" id="GO:0005344">
    <property type="term" value="F:oxygen carrier activity"/>
    <property type="evidence" value="ECO:0007669"/>
    <property type="project" value="UniProtKB-KW"/>
</dbReference>
<dbReference type="RefSeq" id="WP_090843458.1">
    <property type="nucleotide sequence ID" value="NZ_FNIL01000009.1"/>
</dbReference>
<reference evidence="25" key="1">
    <citation type="submission" date="2016-10" db="EMBL/GenBank/DDBJ databases">
        <authorList>
            <person name="Varghese N."/>
            <person name="Submissions S."/>
        </authorList>
    </citation>
    <scope>NUCLEOTIDE SEQUENCE [LARGE SCALE GENOMIC DNA]</scope>
    <source>
        <strain evidence="25">CGMCC 1.10369</strain>
    </source>
</reference>
<organism evidence="24 25">
    <name type="scientific">Alkalicoccus daliensis</name>
    <dbReference type="NCBI Taxonomy" id="745820"/>
    <lineage>
        <taxon>Bacteria</taxon>
        <taxon>Bacillati</taxon>
        <taxon>Bacillota</taxon>
        <taxon>Bacilli</taxon>
        <taxon>Bacillales</taxon>
        <taxon>Bacillaceae</taxon>
        <taxon>Alkalicoccus</taxon>
    </lineage>
</organism>
<dbReference type="Gene3D" id="2.40.30.10">
    <property type="entry name" value="Translation factors"/>
    <property type="match status" value="1"/>
</dbReference>
<dbReference type="SUPFAM" id="SSF52343">
    <property type="entry name" value="Ferredoxin reductase-like, C-terminal NADP-linked domain"/>
    <property type="match status" value="1"/>
</dbReference>
<dbReference type="Pfam" id="PF00042">
    <property type="entry name" value="Globin"/>
    <property type="match status" value="1"/>
</dbReference>
<keyword evidence="7 21" id="KW-0349">Heme</keyword>
<dbReference type="CDD" id="cd14777">
    <property type="entry name" value="Yhb1-globin-like"/>
    <property type="match status" value="1"/>
</dbReference>
<evidence type="ECO:0000256" key="9">
    <source>
        <dbReference type="ARBA" id="ARBA00022630"/>
    </source>
</evidence>
<comment type="cofactor">
    <cofactor evidence="2">
        <name>FAD</name>
        <dbReference type="ChEBI" id="CHEBI:57692"/>
    </cofactor>
</comment>
<keyword evidence="25" id="KW-1185">Reference proteome</keyword>
<dbReference type="NCBIfam" id="NF009805">
    <property type="entry name" value="PRK13289.1"/>
    <property type="match status" value="1"/>
</dbReference>
<keyword evidence="24" id="KW-0223">Dioxygenase</keyword>
<dbReference type="GO" id="GO:0071949">
    <property type="term" value="F:FAD binding"/>
    <property type="evidence" value="ECO:0007669"/>
    <property type="project" value="TreeGrafter"/>
</dbReference>
<keyword evidence="12" id="KW-0521">NADP</keyword>
<dbReference type="CDD" id="cd06184">
    <property type="entry name" value="flavohem_like_fad_nad_binding"/>
    <property type="match status" value="1"/>
</dbReference>
<dbReference type="InterPro" id="IPR017927">
    <property type="entry name" value="FAD-bd_FR_type"/>
</dbReference>
<dbReference type="FunFam" id="2.40.30.10:FF:000034">
    <property type="entry name" value="Flavohemoprotein"/>
    <property type="match status" value="1"/>
</dbReference>